<dbReference type="GO" id="GO:0044550">
    <property type="term" value="P:secondary metabolite biosynthetic process"/>
    <property type="evidence" value="ECO:0007669"/>
    <property type="project" value="TreeGrafter"/>
</dbReference>
<keyword evidence="2" id="KW-0285">Flavoprotein</keyword>
<dbReference type="PRINTS" id="PR00420">
    <property type="entry name" value="RNGMNOXGNASE"/>
</dbReference>
<evidence type="ECO:0000256" key="2">
    <source>
        <dbReference type="ARBA" id="ARBA00022630"/>
    </source>
</evidence>
<sequence>MTNPPPQKPFDLAIIGGGITGVILAIALTGRNIRCTVYEQAGAFGEIGAGVGVHPGAARALGHCDPRLLDALERVSTFNAWPDKRRTWFDVLDGTAGTPAPELDALFAVVGEEGEGAAPPARAAHRARFMDGMVGLLPDGVARFGKRLRDVVDDREGSGKMLIRFLDGSVAEADAVLGCDGVKSRTREIVVGGEDKPGAKCGYSYKYAYRGLIPMKDAVEALGSEKAENCALWMGQDRHVLTFPVNHGATLNMVAFVTDKKEWPSDVNLTLPATREEALADFEGFGPNVMKLIGMTEEKQDRWGLFDLVDNPLSTFYKGRVCLVGDSAHASTPHHGAGAGFCIEDVAVLASLLADDAVKGPDDLEAVFAAYDAIRRERDQWLVRSSRRAADVYEWRELGRDFDAIHKDMQERQEYIWGVDMEKQIEEARQDLRKRLGVDL</sequence>
<dbReference type="InterPro" id="IPR036188">
    <property type="entry name" value="FAD/NAD-bd_sf"/>
</dbReference>
<keyword evidence="3" id="KW-0274">FAD</keyword>
<gene>
    <name evidence="7" type="ORF">QBC33DRAFT_452812</name>
</gene>
<keyword evidence="5" id="KW-1133">Transmembrane helix</keyword>
<feature type="transmembrane region" description="Helical" evidence="5">
    <location>
        <begin position="12"/>
        <end position="30"/>
    </location>
</feature>
<evidence type="ECO:0000256" key="1">
    <source>
        <dbReference type="ARBA" id="ARBA00007992"/>
    </source>
</evidence>
<dbReference type="SUPFAM" id="SSF54373">
    <property type="entry name" value="FAD-linked reductases, C-terminal domain"/>
    <property type="match status" value="1"/>
</dbReference>
<keyword evidence="8" id="KW-1185">Reference proteome</keyword>
<dbReference type="Pfam" id="PF01494">
    <property type="entry name" value="FAD_binding_3"/>
    <property type="match status" value="1"/>
</dbReference>
<keyword evidence="5" id="KW-0472">Membrane</keyword>
<dbReference type="InterPro" id="IPR051104">
    <property type="entry name" value="FAD_monoxygenase"/>
</dbReference>
<dbReference type="SUPFAM" id="SSF51905">
    <property type="entry name" value="FAD/NAD(P)-binding domain"/>
    <property type="match status" value="1"/>
</dbReference>
<accession>A0AAJ0FFG7</accession>
<dbReference type="EMBL" id="MU839011">
    <property type="protein sequence ID" value="KAK1766571.1"/>
    <property type="molecule type" value="Genomic_DNA"/>
</dbReference>
<dbReference type="InterPro" id="IPR002938">
    <property type="entry name" value="FAD-bd"/>
</dbReference>
<dbReference type="GeneID" id="85307844"/>
<evidence type="ECO:0000256" key="4">
    <source>
        <dbReference type="ARBA" id="ARBA00023002"/>
    </source>
</evidence>
<name>A0AAJ0FFG7_9PEZI</name>
<evidence type="ECO:0000256" key="3">
    <source>
        <dbReference type="ARBA" id="ARBA00022827"/>
    </source>
</evidence>
<comment type="caution">
    <text evidence="7">The sequence shown here is derived from an EMBL/GenBank/DDBJ whole genome shotgun (WGS) entry which is preliminary data.</text>
</comment>
<feature type="domain" description="FAD-binding" evidence="6">
    <location>
        <begin position="171"/>
        <end position="384"/>
    </location>
</feature>
<dbReference type="Gene3D" id="3.50.50.60">
    <property type="entry name" value="FAD/NAD(P)-binding domain"/>
    <property type="match status" value="1"/>
</dbReference>
<evidence type="ECO:0000259" key="6">
    <source>
        <dbReference type="Pfam" id="PF01494"/>
    </source>
</evidence>
<dbReference type="AlphaFoldDB" id="A0AAJ0FFG7"/>
<evidence type="ECO:0000313" key="7">
    <source>
        <dbReference type="EMBL" id="KAK1766571.1"/>
    </source>
</evidence>
<comment type="similarity">
    <text evidence="1">Belongs to the paxM FAD-dependent monooxygenase family.</text>
</comment>
<dbReference type="RefSeq" id="XP_060282784.1">
    <property type="nucleotide sequence ID" value="XM_060424657.1"/>
</dbReference>
<keyword evidence="4" id="KW-0560">Oxidoreductase</keyword>
<reference evidence="7" key="1">
    <citation type="submission" date="2023-06" db="EMBL/GenBank/DDBJ databases">
        <title>Genome-scale phylogeny and comparative genomics of the fungal order Sordariales.</title>
        <authorList>
            <consortium name="Lawrence Berkeley National Laboratory"/>
            <person name="Hensen N."/>
            <person name="Bonometti L."/>
            <person name="Westerberg I."/>
            <person name="Brannstrom I.O."/>
            <person name="Guillou S."/>
            <person name="Cros-Aarteil S."/>
            <person name="Calhoun S."/>
            <person name="Haridas S."/>
            <person name="Kuo A."/>
            <person name="Mondo S."/>
            <person name="Pangilinan J."/>
            <person name="Riley R."/>
            <person name="Labutti K."/>
            <person name="Andreopoulos B."/>
            <person name="Lipzen A."/>
            <person name="Chen C."/>
            <person name="Yanf M."/>
            <person name="Daum C."/>
            <person name="Ng V."/>
            <person name="Clum A."/>
            <person name="Steindorff A."/>
            <person name="Ohm R."/>
            <person name="Martin F."/>
            <person name="Silar P."/>
            <person name="Natvig D."/>
            <person name="Lalanne C."/>
            <person name="Gautier V."/>
            <person name="Ament-Velasquez S.L."/>
            <person name="Kruys A."/>
            <person name="Hutchinson M.I."/>
            <person name="Powell A.J."/>
            <person name="Barry K."/>
            <person name="Miller A.N."/>
            <person name="Grigoriev I.V."/>
            <person name="Debuchy R."/>
            <person name="Gladieux P."/>
            <person name="Thoren M.H."/>
            <person name="Johannesson H."/>
        </authorList>
    </citation>
    <scope>NUCLEOTIDE SEQUENCE</scope>
    <source>
        <strain evidence="7">8032-3</strain>
    </source>
</reference>
<proteinExistence type="inferred from homology"/>
<evidence type="ECO:0000256" key="5">
    <source>
        <dbReference type="SAM" id="Phobius"/>
    </source>
</evidence>
<dbReference type="GO" id="GO:0071949">
    <property type="term" value="F:FAD binding"/>
    <property type="evidence" value="ECO:0007669"/>
    <property type="project" value="InterPro"/>
</dbReference>
<evidence type="ECO:0000313" key="8">
    <source>
        <dbReference type="Proteomes" id="UP001244011"/>
    </source>
</evidence>
<protein>
    <submittedName>
        <fullName evidence="7">Salicylate 1-monooxygenase sala</fullName>
    </submittedName>
</protein>
<dbReference type="FunFam" id="3.50.50.60:FF:000153">
    <property type="entry name" value="Salicylate hydroxylase, putative"/>
    <property type="match status" value="1"/>
</dbReference>
<dbReference type="PANTHER" id="PTHR46720">
    <property type="entry name" value="HYDROXYLASE, PUTATIVE (AFU_ORTHOLOGUE AFUA_3G01460)-RELATED"/>
    <property type="match status" value="1"/>
</dbReference>
<dbReference type="GO" id="GO:0016491">
    <property type="term" value="F:oxidoreductase activity"/>
    <property type="evidence" value="ECO:0007669"/>
    <property type="project" value="UniProtKB-KW"/>
</dbReference>
<keyword evidence="5" id="KW-0812">Transmembrane</keyword>
<dbReference type="PANTHER" id="PTHR46720:SF3">
    <property type="entry name" value="FAD-BINDING DOMAIN-CONTAINING PROTEIN-RELATED"/>
    <property type="match status" value="1"/>
</dbReference>
<dbReference type="Proteomes" id="UP001244011">
    <property type="component" value="Unassembled WGS sequence"/>
</dbReference>
<organism evidence="7 8">
    <name type="scientific">Phialemonium atrogriseum</name>
    <dbReference type="NCBI Taxonomy" id="1093897"/>
    <lineage>
        <taxon>Eukaryota</taxon>
        <taxon>Fungi</taxon>
        <taxon>Dikarya</taxon>
        <taxon>Ascomycota</taxon>
        <taxon>Pezizomycotina</taxon>
        <taxon>Sordariomycetes</taxon>
        <taxon>Sordariomycetidae</taxon>
        <taxon>Cephalothecales</taxon>
        <taxon>Cephalothecaceae</taxon>
        <taxon>Phialemonium</taxon>
    </lineage>
</organism>